<evidence type="ECO:0000313" key="10">
    <source>
        <dbReference type="Proteomes" id="UP000072421"/>
    </source>
</evidence>
<dbReference type="EMBL" id="CP013232">
    <property type="protein sequence ID" value="AMO95333.1"/>
    <property type="molecule type" value="Genomic_DNA"/>
</dbReference>
<dbReference type="Proteomes" id="UP000072421">
    <property type="component" value="Chromosome"/>
</dbReference>
<dbReference type="EC" id="1.8.4.12" evidence="3"/>
<gene>
    <name evidence="9" type="primary">msrB</name>
    <name evidence="9" type="ORF">CFter6_2665</name>
</gene>
<dbReference type="NCBIfam" id="TIGR00357">
    <property type="entry name" value="peptide-methionine (R)-S-oxide reductase MsrB"/>
    <property type="match status" value="1"/>
</dbReference>
<evidence type="ECO:0000259" key="8">
    <source>
        <dbReference type="PROSITE" id="PS51790"/>
    </source>
</evidence>
<comment type="similarity">
    <text evidence="2">Belongs to the MsrB Met sulfoxide reductase family.</text>
</comment>
<dbReference type="Pfam" id="PF01641">
    <property type="entry name" value="SelR"/>
    <property type="match status" value="1"/>
</dbReference>
<evidence type="ECO:0000256" key="3">
    <source>
        <dbReference type="ARBA" id="ARBA00012499"/>
    </source>
</evidence>
<dbReference type="PATRIC" id="fig|158899.10.peg.2656"/>
<dbReference type="PANTHER" id="PTHR10173">
    <property type="entry name" value="METHIONINE SULFOXIDE REDUCTASE"/>
    <property type="match status" value="1"/>
</dbReference>
<keyword evidence="6" id="KW-0560">Oxidoreductase</keyword>
<comment type="catalytic activity">
    <reaction evidence="7">
        <text>L-methionyl-[protein] + [thioredoxin]-disulfide + H2O = L-methionyl-(R)-S-oxide-[protein] + [thioredoxin]-dithiol</text>
        <dbReference type="Rhea" id="RHEA:24164"/>
        <dbReference type="Rhea" id="RHEA-COMP:10698"/>
        <dbReference type="Rhea" id="RHEA-COMP:10700"/>
        <dbReference type="Rhea" id="RHEA-COMP:12313"/>
        <dbReference type="Rhea" id="RHEA-COMP:12314"/>
        <dbReference type="ChEBI" id="CHEBI:15377"/>
        <dbReference type="ChEBI" id="CHEBI:16044"/>
        <dbReference type="ChEBI" id="CHEBI:29950"/>
        <dbReference type="ChEBI" id="CHEBI:45764"/>
        <dbReference type="ChEBI" id="CHEBI:50058"/>
        <dbReference type="EC" id="1.8.4.12"/>
    </reaction>
</comment>
<evidence type="ECO:0000256" key="7">
    <source>
        <dbReference type="ARBA" id="ARBA00048488"/>
    </source>
</evidence>
<dbReference type="PANTHER" id="PTHR10173:SF52">
    <property type="entry name" value="METHIONINE-R-SULFOXIDE REDUCTASE B1"/>
    <property type="match status" value="1"/>
</dbReference>
<dbReference type="InterPro" id="IPR028427">
    <property type="entry name" value="Met_Sox_Rdtase_MsrB"/>
</dbReference>
<evidence type="ECO:0000313" key="9">
    <source>
        <dbReference type="EMBL" id="AMO95333.1"/>
    </source>
</evidence>
<dbReference type="GO" id="GO:0030091">
    <property type="term" value="P:protein repair"/>
    <property type="evidence" value="ECO:0007669"/>
    <property type="project" value="InterPro"/>
</dbReference>
<dbReference type="FunFam" id="2.170.150.20:FF:000001">
    <property type="entry name" value="Peptide methionine sulfoxide reductase MsrB"/>
    <property type="match status" value="1"/>
</dbReference>
<dbReference type="GO" id="GO:0006979">
    <property type="term" value="P:response to oxidative stress"/>
    <property type="evidence" value="ECO:0007669"/>
    <property type="project" value="InterPro"/>
</dbReference>
<dbReference type="GO" id="GO:0005737">
    <property type="term" value="C:cytoplasm"/>
    <property type="evidence" value="ECO:0007669"/>
    <property type="project" value="TreeGrafter"/>
</dbReference>
<dbReference type="Gene3D" id="2.170.150.20">
    <property type="entry name" value="Peptide methionine sulfoxide reductase"/>
    <property type="match status" value="1"/>
</dbReference>
<protein>
    <recommendedName>
        <fullName evidence="3">peptide-methionine (R)-S-oxide reductase</fullName>
        <ecNumber evidence="3">1.8.4.12</ecNumber>
    </recommendedName>
</protein>
<dbReference type="InterPro" id="IPR002579">
    <property type="entry name" value="Met_Sox_Rdtase_MsrB_dom"/>
</dbReference>
<evidence type="ECO:0000256" key="5">
    <source>
        <dbReference type="ARBA" id="ARBA00022833"/>
    </source>
</evidence>
<dbReference type="GO" id="GO:0046872">
    <property type="term" value="F:metal ion binding"/>
    <property type="evidence" value="ECO:0007669"/>
    <property type="project" value="UniProtKB-KW"/>
</dbReference>
<sequence length="200" mass="21652">MNIPENKAKAGATAPDVQRRMFMKIGLGAVAVSSLLGRAVAAPLAAANPGTDVTIDLFSPAGKLDKTVRVPKLVKADADWRKQLSEIAYLVARQAGTERPFTGKDWNNHKDGLYRCICCDTAVFDSRTKFESGTGWPSFWQPISAANVVGETDRSFGMQRTAVSCRLCDAHLGHVFDDGPKPTGLRYCMNSAAMRFAARA</sequence>
<dbReference type="AlphaFoldDB" id="A0A127PC82"/>
<accession>A0A127PC82</accession>
<organism evidence="9">
    <name type="scientific">Collimonas fungivorans</name>
    <dbReference type="NCBI Taxonomy" id="158899"/>
    <lineage>
        <taxon>Bacteria</taxon>
        <taxon>Pseudomonadati</taxon>
        <taxon>Pseudomonadota</taxon>
        <taxon>Betaproteobacteria</taxon>
        <taxon>Burkholderiales</taxon>
        <taxon>Oxalobacteraceae</taxon>
        <taxon>Collimonas</taxon>
    </lineage>
</organism>
<reference evidence="9 10" key="1">
    <citation type="submission" date="2015-11" db="EMBL/GenBank/DDBJ databases">
        <title>Exploring the genomic traits of fungus-feeding bacterial genus Collimonas.</title>
        <authorList>
            <person name="Song C."/>
            <person name="Schmidt R."/>
            <person name="de Jager V."/>
            <person name="Krzyzanowska D."/>
            <person name="Jongedijk E."/>
            <person name="Cankar K."/>
            <person name="Beekwilder J."/>
            <person name="van Veen A."/>
            <person name="de Boer W."/>
            <person name="van Veen J.A."/>
            <person name="Garbeva P."/>
        </authorList>
    </citation>
    <scope>NUCLEOTIDE SEQUENCE [LARGE SCALE GENOMIC DNA]</scope>
    <source>
        <strain evidence="9 10">Ter6</strain>
    </source>
</reference>
<dbReference type="PROSITE" id="PS51790">
    <property type="entry name" value="MSRB"/>
    <property type="match status" value="1"/>
</dbReference>
<evidence type="ECO:0000256" key="1">
    <source>
        <dbReference type="ARBA" id="ARBA00001947"/>
    </source>
</evidence>
<dbReference type="GO" id="GO:0033743">
    <property type="term" value="F:peptide-methionine (R)-S-oxide reductase activity"/>
    <property type="evidence" value="ECO:0007669"/>
    <property type="project" value="UniProtKB-EC"/>
</dbReference>
<comment type="cofactor">
    <cofactor evidence="1">
        <name>Zn(2+)</name>
        <dbReference type="ChEBI" id="CHEBI:29105"/>
    </cofactor>
</comment>
<dbReference type="InterPro" id="IPR006311">
    <property type="entry name" value="TAT_signal"/>
</dbReference>
<keyword evidence="5" id="KW-0862">Zinc</keyword>
<name>A0A127PC82_9BURK</name>
<dbReference type="SUPFAM" id="SSF51316">
    <property type="entry name" value="Mss4-like"/>
    <property type="match status" value="1"/>
</dbReference>
<evidence type="ECO:0000256" key="6">
    <source>
        <dbReference type="ARBA" id="ARBA00023002"/>
    </source>
</evidence>
<keyword evidence="4" id="KW-0479">Metal-binding</keyword>
<proteinExistence type="inferred from homology"/>
<evidence type="ECO:0000256" key="4">
    <source>
        <dbReference type="ARBA" id="ARBA00022723"/>
    </source>
</evidence>
<feature type="domain" description="MsrB" evidence="8">
    <location>
        <begin position="77"/>
        <end position="199"/>
    </location>
</feature>
<evidence type="ECO:0000256" key="2">
    <source>
        <dbReference type="ARBA" id="ARBA00007174"/>
    </source>
</evidence>
<dbReference type="PROSITE" id="PS51318">
    <property type="entry name" value="TAT"/>
    <property type="match status" value="1"/>
</dbReference>
<dbReference type="InterPro" id="IPR011057">
    <property type="entry name" value="Mss4-like_sf"/>
</dbReference>